<evidence type="ECO:0000259" key="2">
    <source>
        <dbReference type="Pfam" id="PF25000"/>
    </source>
</evidence>
<dbReference type="SUPFAM" id="SSF48452">
    <property type="entry name" value="TPR-like"/>
    <property type="match status" value="3"/>
</dbReference>
<proteinExistence type="predicted"/>
<dbReference type="Pfam" id="PF25000">
    <property type="entry name" value="DUF7779"/>
    <property type="match status" value="1"/>
</dbReference>
<keyword evidence="4" id="KW-1185">Reference proteome</keyword>
<dbReference type="InterPro" id="IPR056681">
    <property type="entry name" value="DUF7779"/>
</dbReference>
<dbReference type="PANTHER" id="PTHR46082">
    <property type="entry name" value="ATP/GTP-BINDING PROTEIN-RELATED"/>
    <property type="match status" value="1"/>
</dbReference>
<evidence type="ECO:0000313" key="4">
    <source>
        <dbReference type="Proteomes" id="UP001147782"/>
    </source>
</evidence>
<reference evidence="3" key="2">
    <citation type="journal article" date="2023" name="IMA Fungus">
        <title>Comparative genomic study of the Penicillium genus elucidates a diverse pangenome and 15 lateral gene transfer events.</title>
        <authorList>
            <person name="Petersen C."/>
            <person name="Sorensen T."/>
            <person name="Nielsen M.R."/>
            <person name="Sondergaard T.E."/>
            <person name="Sorensen J.L."/>
            <person name="Fitzpatrick D.A."/>
            <person name="Frisvad J.C."/>
            <person name="Nielsen K.L."/>
        </authorList>
    </citation>
    <scope>NUCLEOTIDE SEQUENCE</scope>
    <source>
        <strain evidence="3">IBT 29864</strain>
    </source>
</reference>
<evidence type="ECO:0000256" key="1">
    <source>
        <dbReference type="SAM" id="MobiDB-lite"/>
    </source>
</evidence>
<reference evidence="3" key="1">
    <citation type="submission" date="2022-11" db="EMBL/GenBank/DDBJ databases">
        <authorList>
            <person name="Petersen C."/>
        </authorList>
    </citation>
    <scope>NUCLEOTIDE SEQUENCE</scope>
    <source>
        <strain evidence="3">IBT 29864</strain>
    </source>
</reference>
<dbReference type="Gene3D" id="1.25.40.10">
    <property type="entry name" value="Tetratricopeptide repeat domain"/>
    <property type="match status" value="2"/>
</dbReference>
<feature type="region of interest" description="Disordered" evidence="1">
    <location>
        <begin position="376"/>
        <end position="396"/>
    </location>
</feature>
<evidence type="ECO:0000313" key="3">
    <source>
        <dbReference type="EMBL" id="KAJ5377910.1"/>
    </source>
</evidence>
<dbReference type="Pfam" id="PF13374">
    <property type="entry name" value="TPR_10"/>
    <property type="match status" value="1"/>
</dbReference>
<dbReference type="AlphaFoldDB" id="A0A9W9SH48"/>
<accession>A0A9W9SH48</accession>
<feature type="domain" description="DUF7779" evidence="2">
    <location>
        <begin position="345"/>
        <end position="440"/>
    </location>
</feature>
<dbReference type="RefSeq" id="XP_056556773.1">
    <property type="nucleotide sequence ID" value="XM_056698248.1"/>
</dbReference>
<feature type="compositionally biased region" description="Polar residues" evidence="1">
    <location>
        <begin position="376"/>
        <end position="391"/>
    </location>
</feature>
<dbReference type="Proteomes" id="UP001147782">
    <property type="component" value="Unassembled WGS sequence"/>
</dbReference>
<gene>
    <name evidence="3" type="ORF">N7496_005319</name>
</gene>
<keyword evidence="3" id="KW-0378">Hydrolase</keyword>
<dbReference type="PANTHER" id="PTHR46082:SF6">
    <property type="entry name" value="AAA+ ATPASE DOMAIN-CONTAINING PROTEIN-RELATED"/>
    <property type="match status" value="1"/>
</dbReference>
<dbReference type="GO" id="GO:0016787">
    <property type="term" value="F:hydrolase activity"/>
    <property type="evidence" value="ECO:0007669"/>
    <property type="project" value="UniProtKB-KW"/>
</dbReference>
<dbReference type="SUPFAM" id="SSF52540">
    <property type="entry name" value="P-loop containing nucleoside triphosphate hydrolases"/>
    <property type="match status" value="1"/>
</dbReference>
<name>A0A9W9SH48_9EURO</name>
<protein>
    <submittedName>
        <fullName evidence="3">P-loop containing nucleoside triphosphate hydrolase protein</fullName>
    </submittedName>
</protein>
<dbReference type="EMBL" id="JAPZBS010000004">
    <property type="protein sequence ID" value="KAJ5377910.1"/>
    <property type="molecule type" value="Genomic_DNA"/>
</dbReference>
<dbReference type="Gene3D" id="3.40.50.300">
    <property type="entry name" value="P-loop containing nucleotide triphosphate hydrolases"/>
    <property type="match status" value="1"/>
</dbReference>
<dbReference type="InterPro" id="IPR011990">
    <property type="entry name" value="TPR-like_helical_dom_sf"/>
</dbReference>
<dbReference type="GeneID" id="81437427"/>
<dbReference type="InterPro" id="IPR053137">
    <property type="entry name" value="NLR-like"/>
</dbReference>
<dbReference type="InterPro" id="IPR027417">
    <property type="entry name" value="P-loop_NTPase"/>
</dbReference>
<organism evidence="3 4">
    <name type="scientific">Penicillium cataractarum</name>
    <dbReference type="NCBI Taxonomy" id="2100454"/>
    <lineage>
        <taxon>Eukaryota</taxon>
        <taxon>Fungi</taxon>
        <taxon>Dikarya</taxon>
        <taxon>Ascomycota</taxon>
        <taxon>Pezizomycotina</taxon>
        <taxon>Eurotiomycetes</taxon>
        <taxon>Eurotiomycetidae</taxon>
        <taxon>Eurotiales</taxon>
        <taxon>Aspergillaceae</taxon>
        <taxon>Penicillium</taxon>
    </lineage>
</organism>
<sequence length="826" mass="93401">MSTTISFGEANLGAQVGVNNGTVYLSLGMSHDFFTLIIPYETRSTDLSRLSIQRDPRPRKHPFPQCLSVGIQNLSIVGMSLPNYMRKLQYLRLSGLVVLGKFPNADLKCALLMLPRKSQIAIEYCYRVRDESPDTWVFWIHASNATRFEQSCWQIVNLLETPGRNDPKSNPLELLRDWLHDSKNGRWILVLDNLDDKEFIHSTSSTEPPIWAYFPSSLEGSILLTSRSRHVASTIVEDDGLLMVKPMSESDAITLFDQKTKGQGSKEDTAELVAALDFMPLAIVQAASYIKQRAPRVTVTQYLKDIQSDQRTVTLLENSEHQHRRDWDAENASLLTWQISFDHIQRERPSAAGLLSLMSFCDRQGIPTCLLKNRSGTQVHTESGPSHNGGQNIPGHASEDWGFEDDILTLRGYSMIALAADETTFEMHRLVQLATQEWLRTHKHHEQWEEEFIKALNRAFPNGDFESWPMCRLLLPHIHRAMEAKPQSEVSLRIWAMLLLRGAWFSIETKNIAGSMKMAENSRAVNEQILGNSDPMTLGSSEALAEAFNLAGNFGEAERLHAQVWKARKRILGAMHTDTIRSVYHLASIFQSQRRFRGAKRLGKLAARLHRHNMGPEHSCTLAAMSVNATTYQLQQKWKEAEDIRVQVYKTYLKTLGPEHPDTLTSAGNLATVYTGQGRWEDAERMLLDVMETKRRVLGPEDPSILATLLNLAALYYDQSLWEQAEKLQHEALETSIQINGPDHPVTITAMNNLSAVYLEQKRYKEAEALQLQVIETGTRTLGPEHVHTVGTMTMLKETYVGQGRFKEAEGLAKKVLVILKRVNSP</sequence>
<dbReference type="OrthoDB" id="5986190at2759"/>
<dbReference type="Pfam" id="PF13424">
    <property type="entry name" value="TPR_12"/>
    <property type="match status" value="2"/>
</dbReference>
<comment type="caution">
    <text evidence="3">The sequence shown here is derived from an EMBL/GenBank/DDBJ whole genome shotgun (WGS) entry which is preliminary data.</text>
</comment>